<evidence type="ECO:0000259" key="2">
    <source>
        <dbReference type="PROSITE" id="PS50003"/>
    </source>
</evidence>
<feature type="compositionally biased region" description="Pro residues" evidence="1">
    <location>
        <begin position="851"/>
        <end position="860"/>
    </location>
</feature>
<protein>
    <recommendedName>
        <fullName evidence="2">PH domain-containing protein</fullName>
    </recommendedName>
</protein>
<feature type="compositionally biased region" description="Low complexity" evidence="1">
    <location>
        <begin position="11"/>
        <end position="28"/>
    </location>
</feature>
<dbReference type="Pfam" id="PF00169">
    <property type="entry name" value="PH"/>
    <property type="match status" value="1"/>
</dbReference>
<feature type="compositionally biased region" description="Pro residues" evidence="1">
    <location>
        <begin position="775"/>
        <end position="792"/>
    </location>
</feature>
<feature type="compositionally biased region" description="Polar residues" evidence="1">
    <location>
        <begin position="1111"/>
        <end position="1124"/>
    </location>
</feature>
<feature type="compositionally biased region" description="Low complexity" evidence="1">
    <location>
        <begin position="1281"/>
        <end position="1293"/>
    </location>
</feature>
<feature type="compositionally biased region" description="Polar residues" evidence="1">
    <location>
        <begin position="939"/>
        <end position="955"/>
    </location>
</feature>
<feature type="compositionally biased region" description="Polar residues" evidence="1">
    <location>
        <begin position="863"/>
        <end position="875"/>
    </location>
</feature>
<organism evidence="3 4">
    <name type="scientific">Verticillium dahliae</name>
    <name type="common">Verticillium wilt</name>
    <dbReference type="NCBI Taxonomy" id="27337"/>
    <lineage>
        <taxon>Eukaryota</taxon>
        <taxon>Fungi</taxon>
        <taxon>Dikarya</taxon>
        <taxon>Ascomycota</taxon>
        <taxon>Pezizomycotina</taxon>
        <taxon>Sordariomycetes</taxon>
        <taxon>Hypocreomycetidae</taxon>
        <taxon>Glomerellales</taxon>
        <taxon>Plectosphaerellaceae</taxon>
        <taxon>Verticillium</taxon>
    </lineage>
</organism>
<evidence type="ECO:0000256" key="1">
    <source>
        <dbReference type="SAM" id="MobiDB-lite"/>
    </source>
</evidence>
<dbReference type="InterPro" id="IPR001849">
    <property type="entry name" value="PH_domain"/>
</dbReference>
<feature type="compositionally biased region" description="Basic residues" evidence="1">
    <location>
        <begin position="526"/>
        <end position="536"/>
    </location>
</feature>
<dbReference type="SMART" id="SM00233">
    <property type="entry name" value="PH"/>
    <property type="match status" value="1"/>
</dbReference>
<feature type="compositionally biased region" description="Polar residues" evidence="1">
    <location>
        <begin position="81"/>
        <end position="104"/>
    </location>
</feature>
<feature type="region of interest" description="Disordered" evidence="1">
    <location>
        <begin position="509"/>
        <end position="668"/>
    </location>
</feature>
<dbReference type="SUPFAM" id="SSF50729">
    <property type="entry name" value="PH domain-like"/>
    <property type="match status" value="1"/>
</dbReference>
<feature type="compositionally biased region" description="Polar residues" evidence="1">
    <location>
        <begin position="556"/>
        <end position="567"/>
    </location>
</feature>
<comment type="caution">
    <text evidence="3">The sequence shown here is derived from an EMBL/GenBank/DDBJ whole genome shotgun (WGS) entry which is preliminary data.</text>
</comment>
<feature type="compositionally biased region" description="Polar residues" evidence="1">
    <location>
        <begin position="29"/>
        <end position="38"/>
    </location>
</feature>
<dbReference type="EMBL" id="MPSH01000030">
    <property type="protein sequence ID" value="PNH28931.1"/>
    <property type="molecule type" value="Genomic_DNA"/>
</dbReference>
<evidence type="ECO:0000313" key="4">
    <source>
        <dbReference type="Proteomes" id="UP000236305"/>
    </source>
</evidence>
<feature type="compositionally biased region" description="Low complexity" evidence="1">
    <location>
        <begin position="1226"/>
        <end position="1247"/>
    </location>
</feature>
<dbReference type="OMA" id="ASHTWDA"/>
<feature type="compositionally biased region" description="Pro residues" evidence="1">
    <location>
        <begin position="1294"/>
        <end position="1321"/>
    </location>
</feature>
<dbReference type="Pfam" id="PF25381">
    <property type="entry name" value="PH_26"/>
    <property type="match status" value="1"/>
</dbReference>
<dbReference type="Gene3D" id="2.30.29.30">
    <property type="entry name" value="Pleckstrin-homology domain (PH domain)/Phosphotyrosine-binding domain (PTB)"/>
    <property type="match status" value="1"/>
</dbReference>
<dbReference type="InterPro" id="IPR058155">
    <property type="entry name" value="Skg3/CAF120-like_PH"/>
</dbReference>
<proteinExistence type="predicted"/>
<dbReference type="InterPro" id="IPR011993">
    <property type="entry name" value="PH-like_dom_sf"/>
</dbReference>
<feature type="region of interest" description="Disordered" evidence="1">
    <location>
        <begin position="1"/>
        <end position="118"/>
    </location>
</feature>
<feature type="region of interest" description="Disordered" evidence="1">
    <location>
        <begin position="689"/>
        <end position="1352"/>
    </location>
</feature>
<dbReference type="Proteomes" id="UP000236305">
    <property type="component" value="Unassembled WGS sequence"/>
</dbReference>
<reference evidence="3 4" key="1">
    <citation type="submission" date="2017-12" db="EMBL/GenBank/DDBJ databases">
        <title>Comparative genomics yields insights into virulence evolution of Verticillium dahliae.</title>
        <authorList>
            <person name="Fan R."/>
            <person name="Armitage A.D."/>
            <person name="Cascant-Lopez E."/>
            <person name="Sobczyk M."/>
            <person name="Cockerton H.M."/>
            <person name="Harrison R.J."/>
        </authorList>
    </citation>
    <scope>NUCLEOTIDE SEQUENCE [LARGE SCALE GENOMIC DNA]</scope>
    <source>
        <strain evidence="3 4">12008</strain>
    </source>
</reference>
<dbReference type="FunFam" id="2.30.29.30:FF:000203">
    <property type="entry name" value="PH domain-containing protein"/>
    <property type="match status" value="1"/>
</dbReference>
<accession>A0AA44WC79</accession>
<sequence>MSQFSGRDTKSPSPNSSPPRNDSPFSNPDANNGNTNFNPKGAFTGKPGAPPPVTIPGSESAPYPQPNPAYAQNYNHHRPATPTSPARSDYASSPANASPLNTGTPARGHKRNSSRPLSMVQTYQPPFMDVNEDTIPELQPIFTFLNSHANKLYQEGYFLKLDDQNTHGRPNPDRTWTECFAQLVGTVLSLWDAAELDAAGQDGEVLPKFINLTDASIKMIESLPTRTSDEQPLQNILSISTAGRNRYLLHFNSHHSLIQWTAGIRLAMFEHSTLQEAYTGALIAGKGKTLNNINIVMERSKFKTEEWVRVRFGAGVPWRRCWCVISPPDEKEYQKAQKEMKKKSPYERSGPPVLKGDIKFYDTKVEGKKQKKAKPIASISDSYSAYAIYPQAKSLIDASTLLKIEGNITIHSDPPSSTEGFVFIMPEVHPMVSGFEMLLRFLFPTWDTFALYGRPGRLVASVLDPRSLMFAMPKHRRYGYLEILDVTGLILKDGSSGWSESQWRKQLKELTGTRMNTIEDTPSPRGHSRAGSRRSNRLSGGVPQPRARVGFADDSAITNRVSRSLSLTGAPRTDSAPPQVSGPHAPDPFRQEPQGGPYQAPPPASRGIMQGRTGTQDGQSSDDEQFARNIPPGTLDGVRNLQTPEPVSRPPAFNHGPQSRPLSKPYHSPELRRANSRLSNTTLSQLAKAGGVSIPTGGHPGPYPDPRSGENHAAAAQPSVHPDANIMGAYANDSGSREAMTSPNNFQPSQGGLPPPIPPLNQKRSRSPMAQQPFGGPPPSPGPRSPLPPNPPYGGRGGPDQQNRMPPPIRPPQAPYNNFSRPDGARSPTVGGPGHTQNLDIRGLGYGQTPPLTPNSPRVPPQYQDQRPRTPNDQGGRSPMPNVERSPPIHRKPIANRSDSLRQQEHPSMVPGGASGPMMHMGGPGPAQPTESGRKRTPQPDQQLQRQYSERSAASSHYDDASVTSPDYASGRKSSDTQASVDRPRAGVLRTTGGEPPMPDMPHPQGFDIPDINFGPTINYGASPRKKTPTPINPGMQRPYSPALRSPAVASHEHGDAPPPRQVPWQPSVSGSAGNGSGLSAEQYVQQRAAQAGHVRTPSNPALNNMRAKTPSPSMGRRSSQELLNQHHRNNSSGDLMARPSSRGANHALDVGSSGEMASQLSARDQEQVARMTGAPLLGMGGGNRPQQQQQQAIGGGLVGAIDAREREKQQMKQGMNNHAVHHAMQQQQRQQYQQQQQQQFQPQMHQPMYGQQGMYPPQNMGRGGNYGPPRPQQGPGPYGGPMSQQQGGAYRPGPGPGPGPGPMPMRQGPPPPGDFMPPQGPYAAGGRPQSPGGQYGRGQQGMRPPNQGHAL</sequence>
<dbReference type="PROSITE" id="PS50003">
    <property type="entry name" value="PH_DOMAIN"/>
    <property type="match status" value="1"/>
</dbReference>
<evidence type="ECO:0000313" key="3">
    <source>
        <dbReference type="EMBL" id="PNH28931.1"/>
    </source>
</evidence>
<gene>
    <name evidence="3" type="ORF">BJF96_g7807</name>
</gene>
<feature type="domain" description="PH" evidence="2">
    <location>
        <begin position="151"/>
        <end position="269"/>
    </location>
</feature>
<name>A0AA44WC79_VERDA</name>
<feature type="compositionally biased region" description="Pro residues" evidence="1">
    <location>
        <begin position="805"/>
        <end position="814"/>
    </location>
</feature>